<dbReference type="EMBL" id="HBFR01002935">
    <property type="protein sequence ID" value="CAD8874831.1"/>
    <property type="molecule type" value="Transcribed_RNA"/>
</dbReference>
<evidence type="ECO:0000259" key="2">
    <source>
        <dbReference type="Pfam" id="PF03372"/>
    </source>
</evidence>
<dbReference type="InterPro" id="IPR005135">
    <property type="entry name" value="Endo/exonuclease/phosphatase"/>
</dbReference>
<dbReference type="AlphaFoldDB" id="A0A7S1B528"/>
<dbReference type="InterPro" id="IPR036691">
    <property type="entry name" value="Endo/exonu/phosph_ase_sf"/>
</dbReference>
<sequence length="684" mass="75773">MTLTRTFLTIIVNLYVFLRSSAESEEIELISSVRRKKNGDRVIVRAVVVGDYQNGDGDEIRDLGGFFLQEERAEKEGDGISYGTTSEGIFVRQGLSDGEDFIDVLLGNIVEVNGTLAVPEDSDGDDVSILAENVIILDGNVCEGTGSAIDSCLKKTVNFALVDSIAKARLDQLEGMLVEFTENMMISSLYELYKNRIDLYAGDTLQYLYTQQNIPSKEGYKKHLDNLDSHSIKYCGGTDFGGNEKIVLDGFAKNFTEETSNRVGDVIRGVRGNLQFIDGHFCIRSYRDGMNSFDRSSNLYPRENQPPTVYGNLRIASVNVLNFFTTIDNGTATTATGLSPWGADNSEEFVRQLSKLVNALAAIDADIFGLMEVENDFSDSQNRSTPVEVLVTALNGKYDDAGTYKCVYPGTQHLDTGRTAVVVVYKPGSVFPAVNTTPAFLNDDVAASLGFDVSEPIFDGPSTNKWSLAVTFSHRRSGNNLTVFVNHFKSKLCSRYTDGKNIDQEDGAGCYNDIRLRGAEVVSSWIKSNPTGIRNSNNVVMGDFNAYAKEDPIQYFINEGGLANLESETAYSYSYGGQIGTLDYVLVSKNVMAFNPNAHIWHVNSLEPYVFDYNLEYSRNSSFFNVDSPIRFSDHDPALLGLEMHKSDEENDGRDDLESGSKKRTRLPKTYFLFLCMLSSVVYI</sequence>
<keyword evidence="1" id="KW-0732">Signal</keyword>
<evidence type="ECO:0000313" key="3">
    <source>
        <dbReference type="EMBL" id="CAD8874831.1"/>
    </source>
</evidence>
<proteinExistence type="predicted"/>
<dbReference type="SUPFAM" id="SSF56219">
    <property type="entry name" value="DNase I-like"/>
    <property type="match status" value="1"/>
</dbReference>
<evidence type="ECO:0000256" key="1">
    <source>
        <dbReference type="SAM" id="SignalP"/>
    </source>
</evidence>
<dbReference type="Pfam" id="PF03372">
    <property type="entry name" value="Exo_endo_phos"/>
    <property type="match status" value="1"/>
</dbReference>
<name>A0A7S1B528_9STRA</name>
<accession>A0A7S1B528</accession>
<feature type="domain" description="Endonuclease/exonuclease/phosphatase" evidence="2">
    <location>
        <begin position="320"/>
        <end position="635"/>
    </location>
</feature>
<dbReference type="Gene3D" id="3.60.10.10">
    <property type="entry name" value="Endonuclease/exonuclease/phosphatase"/>
    <property type="match status" value="1"/>
</dbReference>
<dbReference type="NCBIfam" id="NF033681">
    <property type="entry name" value="ExeM_NucH_DNase"/>
    <property type="match status" value="1"/>
</dbReference>
<dbReference type="InterPro" id="IPR047971">
    <property type="entry name" value="ExeM-like"/>
</dbReference>
<protein>
    <recommendedName>
        <fullName evidence="2">Endonuclease/exonuclease/phosphatase domain-containing protein</fullName>
    </recommendedName>
</protein>
<feature type="signal peptide" evidence="1">
    <location>
        <begin position="1"/>
        <end position="22"/>
    </location>
</feature>
<organism evidence="3">
    <name type="scientific">Corethron hystrix</name>
    <dbReference type="NCBI Taxonomy" id="216773"/>
    <lineage>
        <taxon>Eukaryota</taxon>
        <taxon>Sar</taxon>
        <taxon>Stramenopiles</taxon>
        <taxon>Ochrophyta</taxon>
        <taxon>Bacillariophyta</taxon>
        <taxon>Coscinodiscophyceae</taxon>
        <taxon>Corethrophycidae</taxon>
        <taxon>Corethrales</taxon>
        <taxon>Corethraceae</taxon>
        <taxon>Corethron</taxon>
    </lineage>
</organism>
<dbReference type="GO" id="GO:0003824">
    <property type="term" value="F:catalytic activity"/>
    <property type="evidence" value="ECO:0007669"/>
    <property type="project" value="InterPro"/>
</dbReference>
<reference evidence="3" key="1">
    <citation type="submission" date="2021-01" db="EMBL/GenBank/DDBJ databases">
        <authorList>
            <person name="Corre E."/>
            <person name="Pelletier E."/>
            <person name="Niang G."/>
            <person name="Scheremetjew M."/>
            <person name="Finn R."/>
            <person name="Kale V."/>
            <person name="Holt S."/>
            <person name="Cochrane G."/>
            <person name="Meng A."/>
            <person name="Brown T."/>
            <person name="Cohen L."/>
        </authorList>
    </citation>
    <scope>NUCLEOTIDE SEQUENCE</scope>
    <source>
        <strain evidence="3">308</strain>
    </source>
</reference>
<dbReference type="PANTHER" id="PTHR42834">
    <property type="entry name" value="ENDONUCLEASE/EXONUCLEASE/PHOSPHATASE FAMILY PROTEIN (AFU_ORTHOLOGUE AFUA_3G09210)"/>
    <property type="match status" value="1"/>
</dbReference>
<dbReference type="PANTHER" id="PTHR42834:SF1">
    <property type="entry name" value="ENDONUCLEASE_EXONUCLEASE_PHOSPHATASE FAMILY PROTEIN (AFU_ORTHOLOGUE AFUA_3G09210)"/>
    <property type="match status" value="1"/>
</dbReference>
<feature type="chain" id="PRO_5031487962" description="Endonuclease/exonuclease/phosphatase domain-containing protein" evidence="1">
    <location>
        <begin position="23"/>
        <end position="684"/>
    </location>
</feature>
<gene>
    <name evidence="3" type="ORF">CHYS00102_LOCUS2006</name>
</gene>